<dbReference type="Proteomes" id="UP000237682">
    <property type="component" value="Unassembled WGS sequence"/>
</dbReference>
<accession>A0A2S9QJP7</accession>
<dbReference type="AlphaFoldDB" id="A0A2S9QJP7"/>
<reference evidence="2 3" key="1">
    <citation type="submission" date="2018-02" db="EMBL/GenBank/DDBJ databases">
        <title>Whole genome sequencing of endophytic bacterium.</title>
        <authorList>
            <person name="Eedara R."/>
            <person name="Podile A.R."/>
        </authorList>
    </citation>
    <scope>NUCLEOTIDE SEQUENCE [LARGE SCALE GENOMIC DNA]</scope>
    <source>
        <strain evidence="2 3">RP1T</strain>
    </source>
</reference>
<evidence type="ECO:0000313" key="2">
    <source>
        <dbReference type="EMBL" id="PRH89573.1"/>
    </source>
</evidence>
<dbReference type="RefSeq" id="WP_105860536.1">
    <property type="nucleotide sequence ID" value="NZ_PUEJ01000001.1"/>
</dbReference>
<dbReference type="Gene3D" id="1.10.101.10">
    <property type="entry name" value="PGBD-like superfamily/PGBD"/>
    <property type="match status" value="1"/>
</dbReference>
<sequence>MALTSVRFKNEPSLQRIEAGNDVLLRGMSGRHVHLLQMALVDLGFAMPISTQSQDYSPDGVYGIETESVVKAFQRRNPPLVEDGKLGQATIREIDKQIGGFKHRVRVHFRSLALSDVPFERILSSAQAVYAQYGIEIFFASGESLGLTQEEENRFNVVGQNCTWQMDSGEFAELHALGTPVPNNDVKLFFVNRFQENNVLGCGGHATGKPACAVTHDCSRWDPAHEIGHVMLTSSFSPVHSGSTRNLMFATSSNGPTPLALTEKQLKQIRSSPVCRAV</sequence>
<keyword evidence="3" id="KW-1185">Reference proteome</keyword>
<feature type="domain" description="Peptidoglycan binding-like" evidence="1">
    <location>
        <begin position="31"/>
        <end position="92"/>
    </location>
</feature>
<comment type="caution">
    <text evidence="2">The sequence shown here is derived from an EMBL/GenBank/DDBJ whole genome shotgun (WGS) entry which is preliminary data.</text>
</comment>
<protein>
    <recommendedName>
        <fullName evidence="1">Peptidoglycan binding-like domain-containing protein</fullName>
    </recommendedName>
</protein>
<name>A0A2S9QJP7_9HYPH</name>
<dbReference type="InterPro" id="IPR036365">
    <property type="entry name" value="PGBD-like_sf"/>
</dbReference>
<dbReference type="Pfam" id="PF01471">
    <property type="entry name" value="PG_binding_1"/>
    <property type="match status" value="1"/>
</dbReference>
<dbReference type="OrthoDB" id="1523598at2"/>
<dbReference type="InterPro" id="IPR036366">
    <property type="entry name" value="PGBDSf"/>
</dbReference>
<dbReference type="SUPFAM" id="SSF47090">
    <property type="entry name" value="PGBD-like"/>
    <property type="match status" value="1"/>
</dbReference>
<evidence type="ECO:0000259" key="1">
    <source>
        <dbReference type="Pfam" id="PF01471"/>
    </source>
</evidence>
<organism evidence="2 3">
    <name type="scientific">Labrys okinawensis</name>
    <dbReference type="NCBI Taxonomy" id="346911"/>
    <lineage>
        <taxon>Bacteria</taxon>
        <taxon>Pseudomonadati</taxon>
        <taxon>Pseudomonadota</taxon>
        <taxon>Alphaproteobacteria</taxon>
        <taxon>Hyphomicrobiales</taxon>
        <taxon>Xanthobacteraceae</taxon>
        <taxon>Labrys</taxon>
    </lineage>
</organism>
<evidence type="ECO:0000313" key="3">
    <source>
        <dbReference type="Proteomes" id="UP000237682"/>
    </source>
</evidence>
<proteinExistence type="predicted"/>
<dbReference type="EMBL" id="PUEJ01000001">
    <property type="protein sequence ID" value="PRH89573.1"/>
    <property type="molecule type" value="Genomic_DNA"/>
</dbReference>
<dbReference type="InterPro" id="IPR002477">
    <property type="entry name" value="Peptidoglycan-bd-like"/>
</dbReference>
<gene>
    <name evidence="2" type="ORF">C5L14_03155</name>
</gene>